<reference evidence="7 8" key="1">
    <citation type="journal article" date="2016" name="J. Microbiol.">
        <title>Dankookia rubra gen. nov., sp. nov., an alphaproteobacterium isolated from sediment of a shallow stream.</title>
        <authorList>
            <person name="Kim W.H."/>
            <person name="Kim D.H."/>
            <person name="Kang K."/>
            <person name="Ahn T.Y."/>
        </authorList>
    </citation>
    <scope>NUCLEOTIDE SEQUENCE [LARGE SCALE GENOMIC DNA]</scope>
    <source>
        <strain evidence="7 8">JCM30602</strain>
    </source>
</reference>
<keyword evidence="8" id="KW-1185">Reference proteome</keyword>
<dbReference type="GO" id="GO:0009097">
    <property type="term" value="P:isoleucine biosynthetic process"/>
    <property type="evidence" value="ECO:0007669"/>
    <property type="project" value="TreeGrafter"/>
</dbReference>
<dbReference type="GO" id="GO:0030976">
    <property type="term" value="F:thiamine pyrophosphate binding"/>
    <property type="evidence" value="ECO:0007669"/>
    <property type="project" value="InterPro"/>
</dbReference>
<accession>A0A4R5QEI0</accession>
<dbReference type="Pfam" id="PF02775">
    <property type="entry name" value="TPP_enzyme_C"/>
    <property type="match status" value="1"/>
</dbReference>
<keyword evidence="2 3" id="KW-0786">Thiamine pyrophosphate</keyword>
<dbReference type="OrthoDB" id="4494979at2"/>
<dbReference type="InterPro" id="IPR012000">
    <property type="entry name" value="Thiamin_PyroP_enz_cen_dom"/>
</dbReference>
<dbReference type="FunFam" id="3.40.50.970:FF:000007">
    <property type="entry name" value="Acetolactate synthase"/>
    <property type="match status" value="1"/>
</dbReference>
<organism evidence="7 8">
    <name type="scientific">Dankookia rubra</name>
    <dbReference type="NCBI Taxonomy" id="1442381"/>
    <lineage>
        <taxon>Bacteria</taxon>
        <taxon>Pseudomonadati</taxon>
        <taxon>Pseudomonadota</taxon>
        <taxon>Alphaproteobacteria</taxon>
        <taxon>Acetobacterales</taxon>
        <taxon>Roseomonadaceae</taxon>
        <taxon>Dankookia</taxon>
    </lineage>
</organism>
<dbReference type="GO" id="GO:0050660">
    <property type="term" value="F:flavin adenine dinucleotide binding"/>
    <property type="evidence" value="ECO:0007669"/>
    <property type="project" value="TreeGrafter"/>
</dbReference>
<gene>
    <name evidence="7" type="ORF">E2C06_18395</name>
</gene>
<dbReference type="PANTHER" id="PTHR18968:SF120">
    <property type="entry name" value="ACETOLACTATE SYNTHASE LARGE SUBUNIT"/>
    <property type="match status" value="1"/>
</dbReference>
<feature type="domain" description="Thiamine pyrophosphate enzyme TPP-binding" evidence="5">
    <location>
        <begin position="390"/>
        <end position="539"/>
    </location>
</feature>
<dbReference type="InterPro" id="IPR000399">
    <property type="entry name" value="TPP-bd_CS"/>
</dbReference>
<dbReference type="GO" id="GO:0009099">
    <property type="term" value="P:L-valine biosynthetic process"/>
    <property type="evidence" value="ECO:0007669"/>
    <property type="project" value="TreeGrafter"/>
</dbReference>
<dbReference type="GO" id="GO:0003984">
    <property type="term" value="F:acetolactate synthase activity"/>
    <property type="evidence" value="ECO:0007669"/>
    <property type="project" value="TreeGrafter"/>
</dbReference>
<evidence type="ECO:0000313" key="8">
    <source>
        <dbReference type="Proteomes" id="UP000295096"/>
    </source>
</evidence>
<dbReference type="Gene3D" id="3.40.50.1220">
    <property type="entry name" value="TPP-binding domain"/>
    <property type="match status" value="1"/>
</dbReference>
<dbReference type="InterPro" id="IPR012001">
    <property type="entry name" value="Thiamin_PyroP_enz_TPP-bd_dom"/>
</dbReference>
<dbReference type="AlphaFoldDB" id="A0A4R5QEI0"/>
<evidence type="ECO:0000259" key="6">
    <source>
        <dbReference type="Pfam" id="PF02776"/>
    </source>
</evidence>
<evidence type="ECO:0000256" key="2">
    <source>
        <dbReference type="ARBA" id="ARBA00023052"/>
    </source>
</evidence>
<dbReference type="CDD" id="cd07035">
    <property type="entry name" value="TPP_PYR_POX_like"/>
    <property type="match status" value="1"/>
</dbReference>
<name>A0A4R5QEI0_9PROT</name>
<dbReference type="PANTHER" id="PTHR18968">
    <property type="entry name" value="THIAMINE PYROPHOSPHATE ENZYMES"/>
    <property type="match status" value="1"/>
</dbReference>
<dbReference type="SUPFAM" id="SSF52467">
    <property type="entry name" value="DHS-like NAD/FAD-binding domain"/>
    <property type="match status" value="1"/>
</dbReference>
<dbReference type="GO" id="GO:0000287">
    <property type="term" value="F:magnesium ion binding"/>
    <property type="evidence" value="ECO:0007669"/>
    <property type="project" value="InterPro"/>
</dbReference>
<comment type="similarity">
    <text evidence="1 3">Belongs to the TPP enzyme family.</text>
</comment>
<dbReference type="InterPro" id="IPR011766">
    <property type="entry name" value="TPP_enzyme_TPP-bd"/>
</dbReference>
<dbReference type="InterPro" id="IPR045229">
    <property type="entry name" value="TPP_enz"/>
</dbReference>
<evidence type="ECO:0000259" key="4">
    <source>
        <dbReference type="Pfam" id="PF00205"/>
    </source>
</evidence>
<feature type="domain" description="Thiamine pyrophosphate enzyme central" evidence="4">
    <location>
        <begin position="190"/>
        <end position="330"/>
    </location>
</feature>
<dbReference type="Pfam" id="PF02776">
    <property type="entry name" value="TPP_enzyme_N"/>
    <property type="match status" value="1"/>
</dbReference>
<dbReference type="SUPFAM" id="SSF52518">
    <property type="entry name" value="Thiamin diphosphate-binding fold (THDP-binding)"/>
    <property type="match status" value="2"/>
</dbReference>
<evidence type="ECO:0000313" key="7">
    <source>
        <dbReference type="EMBL" id="TDH61079.1"/>
    </source>
</evidence>
<evidence type="ECO:0000259" key="5">
    <source>
        <dbReference type="Pfam" id="PF02775"/>
    </source>
</evidence>
<dbReference type="Gene3D" id="3.40.50.970">
    <property type="match status" value="2"/>
</dbReference>
<dbReference type="InterPro" id="IPR029035">
    <property type="entry name" value="DHS-like_NAD/FAD-binding_dom"/>
</dbReference>
<dbReference type="PROSITE" id="PS00187">
    <property type="entry name" value="TPP_ENZYMES"/>
    <property type="match status" value="1"/>
</dbReference>
<dbReference type="Proteomes" id="UP000295096">
    <property type="component" value="Unassembled WGS sequence"/>
</dbReference>
<protein>
    <submittedName>
        <fullName evidence="7">Acetolactate synthase</fullName>
    </submittedName>
</protein>
<dbReference type="EMBL" id="SMSJ01000026">
    <property type="protein sequence ID" value="TDH61079.1"/>
    <property type="molecule type" value="Genomic_DNA"/>
</dbReference>
<sequence length="559" mass="59758">MSKTVGRVLAESLIAHGIDTIWMVPGESFLGLTDALTETPEVRLIVCRHEGGAGFMAVADGRMQGGRAGVLLVSRGPGLSNAMVALHTAYHDATPLVVLCGQVERKDFGRLALQEQNYSKLLSDVTKGVIEVNEVVQASESIARAFHLAESGTPGPVAVILPEDIFDELTEAPLAKPRPRVYGGPRAEDLDRLADMLAKAERPLVWVGGALTNADATTLDELRQLAEQWVLPVSPTHRRPQLFDAGHPNCGGYMGIRVPKQLMDEMRRADLLVAIGERITDSVSQSYSFPTAPDPQLPLVQVWPDPNEIGRVFRPDLGIAAEPAAVIRALLRRGAPAGAAKRAGWVAGLNAIHTKLMAPDWDSMSDGVNFAAVCVEIGKHLAPDAAVTSDAGNFSSFIHRYIGFRPGQNFLSSVVGAMGAGVPMAVAAAIRRPGRQAVGFCGDGGALMSGNEIATAMQYGAAPILIISDNKRYGTIGMHHEVRYPNRPYEAAVKLTNPDFAAWGRVFGAEGITISTEAEVEGAIARAFAVKDRPVVVHVHTSAEQMSAWRRRGAPRVHG</sequence>
<comment type="caution">
    <text evidence="7">The sequence shown here is derived from an EMBL/GenBank/DDBJ whole genome shotgun (WGS) entry which is preliminary data.</text>
</comment>
<feature type="domain" description="Thiamine pyrophosphate enzyme N-terminal TPP-binding" evidence="6">
    <location>
        <begin position="4"/>
        <end position="116"/>
    </location>
</feature>
<evidence type="ECO:0000256" key="1">
    <source>
        <dbReference type="ARBA" id="ARBA00007812"/>
    </source>
</evidence>
<dbReference type="CDD" id="cd00568">
    <property type="entry name" value="TPP_enzymes"/>
    <property type="match status" value="1"/>
</dbReference>
<proteinExistence type="inferred from homology"/>
<dbReference type="InterPro" id="IPR029061">
    <property type="entry name" value="THDP-binding"/>
</dbReference>
<dbReference type="RefSeq" id="WP_133290075.1">
    <property type="nucleotide sequence ID" value="NZ_SMSJ01000026.1"/>
</dbReference>
<evidence type="ECO:0000256" key="3">
    <source>
        <dbReference type="RuleBase" id="RU362132"/>
    </source>
</evidence>
<dbReference type="GO" id="GO:0005948">
    <property type="term" value="C:acetolactate synthase complex"/>
    <property type="evidence" value="ECO:0007669"/>
    <property type="project" value="TreeGrafter"/>
</dbReference>
<dbReference type="Pfam" id="PF00205">
    <property type="entry name" value="TPP_enzyme_M"/>
    <property type="match status" value="1"/>
</dbReference>